<keyword evidence="1" id="KW-0812">Transmembrane</keyword>
<dbReference type="EMBL" id="QLMC01000001">
    <property type="protein sequence ID" value="RAK02186.1"/>
    <property type="molecule type" value="Genomic_DNA"/>
</dbReference>
<accession>A0A327XD46</accession>
<evidence type="ECO:0000313" key="2">
    <source>
        <dbReference type="EMBL" id="RAK02186.1"/>
    </source>
</evidence>
<comment type="caution">
    <text evidence="2">The sequence shown here is derived from an EMBL/GenBank/DDBJ whole genome shotgun (WGS) entry which is preliminary data.</text>
</comment>
<sequence length="273" mass="30745">MSKHPIDDLFARQLREHGLKPERATWEELQRRMNAKEARHSSFVWWYASAASVATVLLVSWWMWSGNGPVETNTGTNQMAQQVIKKARPDKITIGPAPQTAVIEPAEEPVIASNKPVVRRTTATKASRQPIQAIERPQAIEAPVPTVAVEDQPTPDVQIAEVDKKESERTLVVKIATPAIEANELVATTEPQASDLNETDEEQPRKKRFRIGRVLRQLNKLKAGEPVEWREVGIQPGTLMARASEKVQEGKEKLSDSYDNLRYNTFRKNSNNK</sequence>
<name>A0A327XD46_LARAB</name>
<evidence type="ECO:0000313" key="3">
    <source>
        <dbReference type="Proteomes" id="UP000248790"/>
    </source>
</evidence>
<organism evidence="2 3">
    <name type="scientific">Larkinella arboricola</name>
    <dbReference type="NCBI Taxonomy" id="643671"/>
    <lineage>
        <taxon>Bacteria</taxon>
        <taxon>Pseudomonadati</taxon>
        <taxon>Bacteroidota</taxon>
        <taxon>Cytophagia</taxon>
        <taxon>Cytophagales</taxon>
        <taxon>Spirosomataceae</taxon>
        <taxon>Larkinella</taxon>
    </lineage>
</organism>
<keyword evidence="1" id="KW-0472">Membrane</keyword>
<keyword evidence="3" id="KW-1185">Reference proteome</keyword>
<proteinExistence type="predicted"/>
<protein>
    <submittedName>
        <fullName evidence="2">Uncharacterized protein</fullName>
    </submittedName>
</protein>
<feature type="transmembrane region" description="Helical" evidence="1">
    <location>
        <begin position="43"/>
        <end position="64"/>
    </location>
</feature>
<keyword evidence="1" id="KW-1133">Transmembrane helix</keyword>
<reference evidence="2 3" key="1">
    <citation type="submission" date="2018-06" db="EMBL/GenBank/DDBJ databases">
        <title>Genomic Encyclopedia of Archaeal and Bacterial Type Strains, Phase II (KMG-II): from individual species to whole genera.</title>
        <authorList>
            <person name="Goeker M."/>
        </authorList>
    </citation>
    <scope>NUCLEOTIDE SEQUENCE [LARGE SCALE GENOMIC DNA]</scope>
    <source>
        <strain evidence="2 3">DSM 21851</strain>
    </source>
</reference>
<dbReference type="RefSeq" id="WP_111626404.1">
    <property type="nucleotide sequence ID" value="NZ_QLMC01000001.1"/>
</dbReference>
<gene>
    <name evidence="2" type="ORF">LX87_00302</name>
</gene>
<dbReference type="AlphaFoldDB" id="A0A327XD46"/>
<dbReference type="OrthoDB" id="948161at2"/>
<dbReference type="Proteomes" id="UP000248790">
    <property type="component" value="Unassembled WGS sequence"/>
</dbReference>
<evidence type="ECO:0000256" key="1">
    <source>
        <dbReference type="SAM" id="Phobius"/>
    </source>
</evidence>